<dbReference type="EMBL" id="MT144514">
    <property type="protein sequence ID" value="QJA54522.1"/>
    <property type="molecule type" value="Genomic_DNA"/>
</dbReference>
<protein>
    <submittedName>
        <fullName evidence="1">Uncharacterized protein</fullName>
    </submittedName>
</protein>
<accession>A0A6H2A478</accession>
<name>A0A6H2A478_9ZZZZ</name>
<organism evidence="1">
    <name type="scientific">viral metagenome</name>
    <dbReference type="NCBI Taxonomy" id="1070528"/>
    <lineage>
        <taxon>unclassified sequences</taxon>
        <taxon>metagenomes</taxon>
        <taxon>organismal metagenomes</taxon>
    </lineage>
</organism>
<reference evidence="1" key="1">
    <citation type="submission" date="2020-03" db="EMBL/GenBank/DDBJ databases">
        <title>The deep terrestrial virosphere.</title>
        <authorList>
            <person name="Holmfeldt K."/>
            <person name="Nilsson E."/>
            <person name="Simone D."/>
            <person name="Lopez-Fernandez M."/>
            <person name="Wu X."/>
            <person name="de Brujin I."/>
            <person name="Lundin D."/>
            <person name="Andersson A."/>
            <person name="Bertilsson S."/>
            <person name="Dopson M."/>
        </authorList>
    </citation>
    <scope>NUCLEOTIDE SEQUENCE</scope>
    <source>
        <strain evidence="1">TM448A05235</strain>
    </source>
</reference>
<evidence type="ECO:0000313" key="1">
    <source>
        <dbReference type="EMBL" id="QJA54522.1"/>
    </source>
</evidence>
<dbReference type="AlphaFoldDB" id="A0A6H2A478"/>
<proteinExistence type="predicted"/>
<sequence>MATKLEEEVYNELDLLELLGIGRQTLDTLRLEKGFPVVKLTPRVRIYLSDNVLAWLKRRAIMA</sequence>
<gene>
    <name evidence="1" type="ORF">TM448A05235_0002</name>
</gene>